<dbReference type="InterPro" id="IPR037103">
    <property type="entry name" value="Tubulin/FtsZ-like_C"/>
</dbReference>
<keyword evidence="7" id="KW-0479">Metal-binding</keyword>
<dbReference type="PANTHER" id="PTHR11588">
    <property type="entry name" value="TUBULIN"/>
    <property type="match status" value="1"/>
</dbReference>
<dbReference type="PROSITE" id="PS00227">
    <property type="entry name" value="TUBULIN"/>
    <property type="match status" value="1"/>
</dbReference>
<feature type="domain" description="Tubulin/FtsZ GTPase" evidence="16">
    <location>
        <begin position="2"/>
        <end position="172"/>
    </location>
</feature>
<evidence type="ECO:0000256" key="14">
    <source>
        <dbReference type="ARBA" id="ARBA00049117"/>
    </source>
</evidence>
<evidence type="ECO:0000256" key="5">
    <source>
        <dbReference type="ARBA" id="ARBA00022490"/>
    </source>
</evidence>
<evidence type="ECO:0000256" key="3">
    <source>
        <dbReference type="ARBA" id="ARBA00009636"/>
    </source>
</evidence>
<dbReference type="Pfam" id="PF00091">
    <property type="entry name" value="Tubulin"/>
    <property type="match status" value="1"/>
</dbReference>
<dbReference type="InterPro" id="IPR008280">
    <property type="entry name" value="Tub_FtsZ_C"/>
</dbReference>
<keyword evidence="8 15" id="KW-0547">Nucleotide-binding</keyword>
<evidence type="ECO:0000256" key="10">
    <source>
        <dbReference type="ARBA" id="ARBA00022842"/>
    </source>
</evidence>
<dbReference type="InterPro" id="IPR017975">
    <property type="entry name" value="Tubulin_CS"/>
</dbReference>
<accession>A0A7R9B3X1</accession>
<keyword evidence="5" id="KW-0963">Cytoplasm</keyword>
<dbReference type="Pfam" id="PF03953">
    <property type="entry name" value="Tubulin_C"/>
    <property type="match status" value="1"/>
</dbReference>
<dbReference type="Gene3D" id="1.10.287.600">
    <property type="entry name" value="Helix hairpin bin"/>
    <property type="match status" value="1"/>
</dbReference>
<keyword evidence="10" id="KW-0460">Magnesium</keyword>
<name>A0A7R9B3X1_TIMSH</name>
<evidence type="ECO:0000256" key="12">
    <source>
        <dbReference type="ARBA" id="ARBA00023212"/>
    </source>
</evidence>
<comment type="subunit">
    <text evidence="4 15">Dimer of alpha and beta chains. A typical microtubule is a hollow water-filled tube with an outer diameter of 25 nm and an inner diameter of 15 nM. Alpha-beta heterodimers associate head-to-tail to form protofilaments running lengthwise along the microtubule wall with the beta-tubulin subunit facing the microtubule plus end conferring a structural polarity. Microtubules usually have 13 protofilaments but different protofilament numbers can be found in some organisms and specialized cells.</text>
</comment>
<dbReference type="GO" id="GO:0016787">
    <property type="term" value="F:hydrolase activity"/>
    <property type="evidence" value="ECO:0007669"/>
    <property type="project" value="UniProtKB-KW"/>
</dbReference>
<dbReference type="InterPro" id="IPR000217">
    <property type="entry name" value="Tubulin"/>
</dbReference>
<dbReference type="InterPro" id="IPR036525">
    <property type="entry name" value="Tubulin/FtsZ_GTPase_sf"/>
</dbReference>
<evidence type="ECO:0000256" key="9">
    <source>
        <dbReference type="ARBA" id="ARBA00022801"/>
    </source>
</evidence>
<dbReference type="InterPro" id="IPR018316">
    <property type="entry name" value="Tubulin/FtsZ_2-layer-sand-dom"/>
</dbReference>
<dbReference type="EMBL" id="OC005549">
    <property type="protein sequence ID" value="CAD7265473.1"/>
    <property type="molecule type" value="Genomic_DNA"/>
</dbReference>
<evidence type="ECO:0000259" key="16">
    <source>
        <dbReference type="SMART" id="SM00864"/>
    </source>
</evidence>
<reference evidence="18" key="1">
    <citation type="submission" date="2020-11" db="EMBL/GenBank/DDBJ databases">
        <authorList>
            <person name="Tran Van P."/>
        </authorList>
    </citation>
    <scope>NUCLEOTIDE SEQUENCE</scope>
</reference>
<dbReference type="PRINTS" id="PR01161">
    <property type="entry name" value="TUBULIN"/>
</dbReference>
<dbReference type="FunFam" id="3.40.50.1440:FF:000007">
    <property type="entry name" value="Tubulin alpha chain"/>
    <property type="match status" value="1"/>
</dbReference>
<evidence type="ECO:0000256" key="7">
    <source>
        <dbReference type="ARBA" id="ARBA00022723"/>
    </source>
</evidence>
<dbReference type="GO" id="GO:0005525">
    <property type="term" value="F:GTP binding"/>
    <property type="evidence" value="ECO:0007669"/>
    <property type="project" value="UniProtKB-UniRule"/>
</dbReference>
<dbReference type="CDD" id="cd02186">
    <property type="entry name" value="alpha_tubulin"/>
    <property type="match status" value="1"/>
</dbReference>
<dbReference type="InterPro" id="IPR003008">
    <property type="entry name" value="Tubulin_FtsZ_GTPase"/>
</dbReference>
<keyword evidence="9" id="KW-0378">Hydrolase</keyword>
<organism evidence="18">
    <name type="scientific">Timema shepardi</name>
    <name type="common">Walking stick</name>
    <dbReference type="NCBI Taxonomy" id="629360"/>
    <lineage>
        <taxon>Eukaryota</taxon>
        <taxon>Metazoa</taxon>
        <taxon>Ecdysozoa</taxon>
        <taxon>Arthropoda</taxon>
        <taxon>Hexapoda</taxon>
        <taxon>Insecta</taxon>
        <taxon>Pterygota</taxon>
        <taxon>Neoptera</taxon>
        <taxon>Polyneoptera</taxon>
        <taxon>Phasmatodea</taxon>
        <taxon>Timematodea</taxon>
        <taxon>Timematoidea</taxon>
        <taxon>Timematidae</taxon>
        <taxon>Timema</taxon>
    </lineage>
</organism>
<keyword evidence="12" id="KW-0206">Cytoskeleton</keyword>
<evidence type="ECO:0000256" key="13">
    <source>
        <dbReference type="ARBA" id="ARBA00034296"/>
    </source>
</evidence>
<dbReference type="GO" id="GO:0005737">
    <property type="term" value="C:cytoplasm"/>
    <property type="evidence" value="ECO:0007669"/>
    <property type="project" value="UniProtKB-ARBA"/>
</dbReference>
<comment type="subcellular location">
    <subcellularLocation>
        <location evidence="2">Cytoplasm</location>
        <location evidence="2">Cytoskeleton</location>
    </subcellularLocation>
</comment>
<protein>
    <recommendedName>
        <fullName evidence="15">Tubulin alpha chain</fullName>
    </recommendedName>
</protein>
<evidence type="ECO:0000256" key="2">
    <source>
        <dbReference type="ARBA" id="ARBA00004245"/>
    </source>
</evidence>
<evidence type="ECO:0000256" key="6">
    <source>
        <dbReference type="ARBA" id="ARBA00022701"/>
    </source>
</evidence>
<dbReference type="FunFam" id="1.10.287.600:FF:000001">
    <property type="entry name" value="Tubulin alpha chain"/>
    <property type="match status" value="1"/>
</dbReference>
<comment type="similarity">
    <text evidence="3 15">Belongs to the tubulin family.</text>
</comment>
<dbReference type="Gene3D" id="3.40.50.1440">
    <property type="entry name" value="Tubulin/FtsZ, GTPase domain"/>
    <property type="match status" value="1"/>
</dbReference>
<dbReference type="SUPFAM" id="SSF55307">
    <property type="entry name" value="Tubulin C-terminal domain-like"/>
    <property type="match status" value="1"/>
</dbReference>
<dbReference type="InterPro" id="IPR002452">
    <property type="entry name" value="Alpha_tubulin"/>
</dbReference>
<dbReference type="GO" id="GO:0007017">
    <property type="term" value="P:microtubule-based process"/>
    <property type="evidence" value="ECO:0007669"/>
    <property type="project" value="InterPro"/>
</dbReference>
<keyword evidence="6 15" id="KW-0493">Microtubule</keyword>
<dbReference type="GO" id="GO:0005874">
    <property type="term" value="C:microtubule"/>
    <property type="evidence" value="ECO:0007669"/>
    <property type="project" value="UniProtKB-KW"/>
</dbReference>
<evidence type="ECO:0000256" key="11">
    <source>
        <dbReference type="ARBA" id="ARBA00023134"/>
    </source>
</evidence>
<comment type="cofactor">
    <cofactor evidence="1">
        <name>Mg(2+)</name>
        <dbReference type="ChEBI" id="CHEBI:18420"/>
    </cofactor>
</comment>
<dbReference type="InterPro" id="IPR023123">
    <property type="entry name" value="Tubulin_C"/>
</dbReference>
<proteinExistence type="inferred from homology"/>
<dbReference type="PRINTS" id="PR01162">
    <property type="entry name" value="ALPHATUBULIN"/>
</dbReference>
<dbReference type="GO" id="GO:0046872">
    <property type="term" value="F:metal ion binding"/>
    <property type="evidence" value="ECO:0007669"/>
    <property type="project" value="UniProtKB-KW"/>
</dbReference>
<dbReference type="AlphaFoldDB" id="A0A7R9B3X1"/>
<dbReference type="SMART" id="SM00864">
    <property type="entry name" value="Tubulin"/>
    <property type="match status" value="1"/>
</dbReference>
<keyword evidence="11 15" id="KW-0342">GTP-binding</keyword>
<sequence length="384" mass="43190">MDEIRTGTYRHLFHPEQLISGKEDAANNYARGYYTVGREIVDLTLDRIRKVAEDCTSFQGFLIFRAFGGGTGSGFTSLLCDRLAVDYGRRSKLDFAVYPAPQISTAIVEPYNAVLTTHGTIENMDCTFLMDNEACYDICARNLDVMRPTYTNLNRLMGQVVSSVTASLRFEGAVNVDLIEFQTNLVPYPRIHFPLISYSPIVSAEKAYHEQLSVSQLVNSVFEPANQMVKCDPRNGKYIAVTLLFRGDVVPTEVNSAIASIKSKRSIRFVDWCPTGFKTGINYQPPTAVPGGDLARVQRAVCMLANTTAIKEAWARLNHKFDLMYSKRAFVHHYVGEGMEEGEFSEARENIAALEQDYREVEADSRLIFFILGIFNNQMKTKNL</sequence>
<comment type="catalytic activity">
    <reaction evidence="14">
        <text>GTP + H2O = GDP + phosphate + H(+)</text>
        <dbReference type="Rhea" id="RHEA:19669"/>
        <dbReference type="ChEBI" id="CHEBI:15377"/>
        <dbReference type="ChEBI" id="CHEBI:15378"/>
        <dbReference type="ChEBI" id="CHEBI:37565"/>
        <dbReference type="ChEBI" id="CHEBI:43474"/>
        <dbReference type="ChEBI" id="CHEBI:58189"/>
    </reaction>
    <physiologicalReaction direction="left-to-right" evidence="14">
        <dbReference type="Rhea" id="RHEA:19670"/>
    </physiologicalReaction>
</comment>
<dbReference type="Gene3D" id="3.30.1330.20">
    <property type="entry name" value="Tubulin/FtsZ, C-terminal domain"/>
    <property type="match status" value="1"/>
</dbReference>
<evidence type="ECO:0000256" key="4">
    <source>
        <dbReference type="ARBA" id="ARBA00011747"/>
    </source>
</evidence>
<comment type="function">
    <text evidence="13 15">Tubulin is the major constituent of microtubules, a cylinder consisting of laterally associated linear protofilaments composed of alpha- and beta-tubulin heterodimers. Microtubules grow by the addition of GTP-tubulin dimers to the microtubule end, where a stabilizing cap forms. Below the cap, tubulin dimers are in GDP-bound state, owing to GTPase activity of alpha-tubulin.</text>
</comment>
<evidence type="ECO:0000259" key="17">
    <source>
        <dbReference type="SMART" id="SM00865"/>
    </source>
</evidence>
<dbReference type="FunFam" id="3.30.1330.20:FF:000001">
    <property type="entry name" value="Tubulin alpha chain"/>
    <property type="match status" value="1"/>
</dbReference>
<evidence type="ECO:0000256" key="1">
    <source>
        <dbReference type="ARBA" id="ARBA00001946"/>
    </source>
</evidence>
<gene>
    <name evidence="18" type="ORF">TSIB3V08_LOCUS9511</name>
</gene>
<evidence type="ECO:0000256" key="8">
    <source>
        <dbReference type="ARBA" id="ARBA00022741"/>
    </source>
</evidence>
<evidence type="ECO:0000313" key="18">
    <source>
        <dbReference type="EMBL" id="CAD7265473.1"/>
    </source>
</evidence>
<dbReference type="GO" id="GO:0005200">
    <property type="term" value="F:structural constituent of cytoskeleton"/>
    <property type="evidence" value="ECO:0007669"/>
    <property type="project" value="InterPro"/>
</dbReference>
<evidence type="ECO:0000256" key="15">
    <source>
        <dbReference type="RuleBase" id="RU000352"/>
    </source>
</evidence>
<dbReference type="SUPFAM" id="SSF52490">
    <property type="entry name" value="Tubulin nucleotide-binding domain-like"/>
    <property type="match status" value="1"/>
</dbReference>
<feature type="domain" description="Tubulin/FtsZ 2-layer sandwich" evidence="17">
    <location>
        <begin position="174"/>
        <end position="319"/>
    </location>
</feature>
<dbReference type="SMART" id="SM00865">
    <property type="entry name" value="Tubulin_C"/>
    <property type="match status" value="1"/>
</dbReference>